<reference evidence="6 7" key="1">
    <citation type="submission" date="2016-10" db="EMBL/GenBank/DDBJ databases">
        <authorList>
            <person name="de Groot N.N."/>
        </authorList>
    </citation>
    <scope>NUCLEOTIDE SEQUENCE [LARGE SCALE GENOMIC DNA]</scope>
    <source>
        <strain evidence="6 7">DSM 21668</strain>
    </source>
</reference>
<keyword evidence="4" id="KW-0732">Signal</keyword>
<evidence type="ECO:0000256" key="4">
    <source>
        <dbReference type="SAM" id="SignalP"/>
    </source>
</evidence>
<dbReference type="InterPro" id="IPR017853">
    <property type="entry name" value="GH"/>
</dbReference>
<keyword evidence="1 3" id="KW-0378">Hydrolase</keyword>
<evidence type="ECO:0000256" key="1">
    <source>
        <dbReference type="ARBA" id="ARBA00022801"/>
    </source>
</evidence>
<accession>A0A1G9R2B2</accession>
<dbReference type="GO" id="GO:0000272">
    <property type="term" value="P:polysaccharide catabolic process"/>
    <property type="evidence" value="ECO:0007669"/>
    <property type="project" value="InterPro"/>
</dbReference>
<organism evidence="6 7">
    <name type="scientific">Siphonobacter aquaeclarae</name>
    <dbReference type="NCBI Taxonomy" id="563176"/>
    <lineage>
        <taxon>Bacteria</taxon>
        <taxon>Pseudomonadati</taxon>
        <taxon>Bacteroidota</taxon>
        <taxon>Cytophagia</taxon>
        <taxon>Cytophagales</taxon>
        <taxon>Cytophagaceae</taxon>
        <taxon>Siphonobacter</taxon>
    </lineage>
</organism>
<dbReference type="OrthoDB" id="9774262at2"/>
<keyword evidence="2 3" id="KW-0326">Glycosidase</keyword>
<keyword evidence="7" id="KW-1185">Reference proteome</keyword>
<dbReference type="InterPro" id="IPR018087">
    <property type="entry name" value="Glyco_hydro_5_CS"/>
</dbReference>
<proteinExistence type="inferred from homology"/>
<dbReference type="STRING" id="563176.SAMN04488090_2703"/>
<evidence type="ECO:0000313" key="7">
    <source>
        <dbReference type="Proteomes" id="UP000198901"/>
    </source>
</evidence>
<dbReference type="AlphaFoldDB" id="A0A1G9R2B2"/>
<sequence>MKRILLTLAAAGLFFLQASAQKTTGEAVKVLPGRWSAEKANAWYAKQPWFVGANFIPSTAINELEMWQADSFDPTTIDRELGWAAGIGMNSMRVFLHNLPWENDAEGFKKRIDQFLTIAAKHKIKILFVLFDSCWNDDPKTGTQPKPKPGVHNSGWLRAPGTKRLFDSRTWGGLEAYTKGVLTAFGKDDRVLGWDLFNEPSNSGYNDAVMPLLMKTFEWARAANPSQPITAGWWTDHPLSNEFMFANSDIITFHNYRPSDDLEKQIKDLQKFGRPIICTEYMARKHKSLFETCLPIFKKYKVGAINWGLVQGKTNTIYAWDEPIPSGDEPKLWFHDIFRTDGTVYKAEEVKVIRDLTK</sequence>
<dbReference type="Pfam" id="PF00150">
    <property type="entry name" value="Cellulase"/>
    <property type="match status" value="1"/>
</dbReference>
<dbReference type="SUPFAM" id="SSF51445">
    <property type="entry name" value="(Trans)glycosidases"/>
    <property type="match status" value="1"/>
</dbReference>
<evidence type="ECO:0000259" key="5">
    <source>
        <dbReference type="Pfam" id="PF00150"/>
    </source>
</evidence>
<dbReference type="PROSITE" id="PS00659">
    <property type="entry name" value="GLYCOSYL_HYDROL_F5"/>
    <property type="match status" value="1"/>
</dbReference>
<gene>
    <name evidence="6" type="ORF">SAMN04488090_2703</name>
</gene>
<evidence type="ECO:0000313" key="6">
    <source>
        <dbReference type="EMBL" id="SDM17389.1"/>
    </source>
</evidence>
<dbReference type="GO" id="GO:0004553">
    <property type="term" value="F:hydrolase activity, hydrolyzing O-glycosyl compounds"/>
    <property type="evidence" value="ECO:0007669"/>
    <property type="project" value="InterPro"/>
</dbReference>
<dbReference type="InterPro" id="IPR001547">
    <property type="entry name" value="Glyco_hydro_5"/>
</dbReference>
<protein>
    <submittedName>
        <fullName evidence="6">Cellulase (Glycosyl hydrolase family 5)</fullName>
    </submittedName>
</protein>
<evidence type="ECO:0000256" key="2">
    <source>
        <dbReference type="ARBA" id="ARBA00023295"/>
    </source>
</evidence>
<dbReference type="Proteomes" id="UP000198901">
    <property type="component" value="Unassembled WGS sequence"/>
</dbReference>
<evidence type="ECO:0000256" key="3">
    <source>
        <dbReference type="RuleBase" id="RU361153"/>
    </source>
</evidence>
<feature type="domain" description="Glycoside hydrolase family 5" evidence="5">
    <location>
        <begin position="150"/>
        <end position="308"/>
    </location>
</feature>
<feature type="signal peptide" evidence="4">
    <location>
        <begin position="1"/>
        <end position="20"/>
    </location>
</feature>
<dbReference type="EMBL" id="FNGS01000005">
    <property type="protein sequence ID" value="SDM17389.1"/>
    <property type="molecule type" value="Genomic_DNA"/>
</dbReference>
<name>A0A1G9R2B2_9BACT</name>
<feature type="chain" id="PRO_5011438533" evidence="4">
    <location>
        <begin position="21"/>
        <end position="358"/>
    </location>
</feature>
<dbReference type="RefSeq" id="WP_093203034.1">
    <property type="nucleotide sequence ID" value="NZ_FNGS01000005.1"/>
</dbReference>
<dbReference type="Gene3D" id="3.20.20.80">
    <property type="entry name" value="Glycosidases"/>
    <property type="match status" value="1"/>
</dbReference>
<comment type="similarity">
    <text evidence="3">Belongs to the glycosyl hydrolase 5 (cellulase A) family.</text>
</comment>